<evidence type="ECO:0000256" key="1">
    <source>
        <dbReference type="ARBA" id="ARBA00004651"/>
    </source>
</evidence>
<comment type="caution">
    <text evidence="9">The sequence shown here is derived from an EMBL/GenBank/DDBJ whole genome shotgun (WGS) entry which is preliminary data.</text>
</comment>
<dbReference type="SUPFAM" id="SSF161098">
    <property type="entry name" value="MetI-like"/>
    <property type="match status" value="1"/>
</dbReference>
<dbReference type="AlphaFoldDB" id="A0A840ALX2"/>
<dbReference type="GO" id="GO:0055085">
    <property type="term" value="P:transmembrane transport"/>
    <property type="evidence" value="ECO:0007669"/>
    <property type="project" value="InterPro"/>
</dbReference>
<feature type="transmembrane region" description="Helical" evidence="7">
    <location>
        <begin position="142"/>
        <end position="166"/>
    </location>
</feature>
<dbReference type="GO" id="GO:0005886">
    <property type="term" value="C:plasma membrane"/>
    <property type="evidence" value="ECO:0007669"/>
    <property type="project" value="UniProtKB-SubCell"/>
</dbReference>
<keyword evidence="3" id="KW-1003">Cell membrane</keyword>
<keyword evidence="5 7" id="KW-1133">Transmembrane helix</keyword>
<keyword evidence="10" id="KW-1185">Reference proteome</keyword>
<comment type="subcellular location">
    <subcellularLocation>
        <location evidence="1 7">Cell membrane</location>
        <topology evidence="1 7">Multi-pass membrane protein</topology>
    </subcellularLocation>
</comment>
<feature type="domain" description="ABC transmembrane type-1" evidence="8">
    <location>
        <begin position="105"/>
        <end position="317"/>
    </location>
</feature>
<evidence type="ECO:0000256" key="2">
    <source>
        <dbReference type="ARBA" id="ARBA00022448"/>
    </source>
</evidence>
<dbReference type="InterPro" id="IPR045621">
    <property type="entry name" value="BPD_transp_1_N"/>
</dbReference>
<evidence type="ECO:0000256" key="4">
    <source>
        <dbReference type="ARBA" id="ARBA00022692"/>
    </source>
</evidence>
<dbReference type="Pfam" id="PF00528">
    <property type="entry name" value="BPD_transp_1"/>
    <property type="match status" value="1"/>
</dbReference>
<comment type="similarity">
    <text evidence="7">Belongs to the binding-protein-dependent transport system permease family.</text>
</comment>
<feature type="transmembrane region" description="Helical" evidence="7">
    <location>
        <begin position="301"/>
        <end position="325"/>
    </location>
</feature>
<protein>
    <submittedName>
        <fullName evidence="9">Peptide/nickel transport system permease protein</fullName>
    </submittedName>
</protein>
<dbReference type="RefSeq" id="WP_183397191.1">
    <property type="nucleotide sequence ID" value="NZ_JACIDS010000001.1"/>
</dbReference>
<name>A0A840ALX2_9HYPH</name>
<dbReference type="PROSITE" id="PS50928">
    <property type="entry name" value="ABC_TM1"/>
    <property type="match status" value="1"/>
</dbReference>
<dbReference type="Pfam" id="PF19300">
    <property type="entry name" value="BPD_transp_1_N"/>
    <property type="match status" value="1"/>
</dbReference>
<dbReference type="PANTHER" id="PTHR30465:SF43">
    <property type="entry name" value="OLIGOPEPTIDE ABC TRANSPORTER, PERMEASE PROTEIN"/>
    <property type="match status" value="1"/>
</dbReference>
<evidence type="ECO:0000256" key="6">
    <source>
        <dbReference type="ARBA" id="ARBA00023136"/>
    </source>
</evidence>
<organism evidence="9 10">
    <name type="scientific">Kaistia hirudinis</name>
    <dbReference type="NCBI Taxonomy" id="1293440"/>
    <lineage>
        <taxon>Bacteria</taxon>
        <taxon>Pseudomonadati</taxon>
        <taxon>Pseudomonadota</taxon>
        <taxon>Alphaproteobacteria</taxon>
        <taxon>Hyphomicrobiales</taxon>
        <taxon>Kaistiaceae</taxon>
        <taxon>Kaistia</taxon>
    </lineage>
</organism>
<keyword evidence="2 7" id="KW-0813">Transport</keyword>
<sequence length="336" mass="36418">MLRYLAMRILSAIPVMIVLSVVTFAIIQAPPGDYGDYIRSQLMNQGGASASVAEAQADAYRKAHGLDKPIIVQYFNWVGGIITRGDFGDSLFYNKPVSTVVAERLPRTLLLALVCHILASLIGITFGIIAATRQYSWVDSTLAFVSFLGTTIPRFLIAIVIVYILAFKMNVQEIGSFFSPQFGGAPWSWAKFVDLVKHVWPVVAIATFGGLAYNMRVMRANLLDTLNAQYVETARAKGLRESAVIMRHAVPNALHPLVMYQGVVLPYMLTGEIEVAIVFSLATVGPAIVGSMAVGDVYVTATFMMVLAATLIVGNIIADMLLALLDPRVRLGGAMA</sequence>
<keyword evidence="4 7" id="KW-0812">Transmembrane</keyword>
<dbReference type="EMBL" id="JACIDS010000001">
    <property type="protein sequence ID" value="MBB3929545.1"/>
    <property type="molecule type" value="Genomic_DNA"/>
</dbReference>
<feature type="transmembrane region" description="Helical" evidence="7">
    <location>
        <begin position="7"/>
        <end position="27"/>
    </location>
</feature>
<gene>
    <name evidence="9" type="ORF">GGR25_000564</name>
</gene>
<feature type="transmembrane region" description="Helical" evidence="7">
    <location>
        <begin position="109"/>
        <end position="130"/>
    </location>
</feature>
<dbReference type="Proteomes" id="UP000553963">
    <property type="component" value="Unassembled WGS sequence"/>
</dbReference>
<proteinExistence type="inferred from homology"/>
<dbReference type="Gene3D" id="1.10.3720.10">
    <property type="entry name" value="MetI-like"/>
    <property type="match status" value="1"/>
</dbReference>
<evidence type="ECO:0000313" key="9">
    <source>
        <dbReference type="EMBL" id="MBB3929545.1"/>
    </source>
</evidence>
<dbReference type="PANTHER" id="PTHR30465">
    <property type="entry name" value="INNER MEMBRANE ABC TRANSPORTER"/>
    <property type="match status" value="1"/>
</dbReference>
<evidence type="ECO:0000259" key="8">
    <source>
        <dbReference type="PROSITE" id="PS50928"/>
    </source>
</evidence>
<reference evidence="9 10" key="1">
    <citation type="submission" date="2020-08" db="EMBL/GenBank/DDBJ databases">
        <title>Genomic Encyclopedia of Type Strains, Phase IV (KMG-IV): sequencing the most valuable type-strain genomes for metagenomic binning, comparative biology and taxonomic classification.</title>
        <authorList>
            <person name="Goeker M."/>
        </authorList>
    </citation>
    <scope>NUCLEOTIDE SEQUENCE [LARGE SCALE GENOMIC DNA]</scope>
    <source>
        <strain evidence="9 10">DSM 25966</strain>
    </source>
</reference>
<accession>A0A840ALX2</accession>
<dbReference type="CDD" id="cd06261">
    <property type="entry name" value="TM_PBP2"/>
    <property type="match status" value="1"/>
</dbReference>
<evidence type="ECO:0000256" key="5">
    <source>
        <dbReference type="ARBA" id="ARBA00022989"/>
    </source>
</evidence>
<feature type="transmembrane region" description="Helical" evidence="7">
    <location>
        <begin position="275"/>
        <end position="295"/>
    </location>
</feature>
<dbReference type="InterPro" id="IPR035906">
    <property type="entry name" value="MetI-like_sf"/>
</dbReference>
<feature type="transmembrane region" description="Helical" evidence="7">
    <location>
        <begin position="198"/>
        <end position="215"/>
    </location>
</feature>
<keyword evidence="6 7" id="KW-0472">Membrane</keyword>
<evidence type="ECO:0000313" key="10">
    <source>
        <dbReference type="Proteomes" id="UP000553963"/>
    </source>
</evidence>
<evidence type="ECO:0000256" key="7">
    <source>
        <dbReference type="RuleBase" id="RU363032"/>
    </source>
</evidence>
<dbReference type="InterPro" id="IPR000515">
    <property type="entry name" value="MetI-like"/>
</dbReference>
<evidence type="ECO:0000256" key="3">
    <source>
        <dbReference type="ARBA" id="ARBA00022475"/>
    </source>
</evidence>